<feature type="region of interest" description="Disordered" evidence="2">
    <location>
        <begin position="336"/>
        <end position="500"/>
    </location>
</feature>
<dbReference type="PANTHER" id="PTHR34380">
    <property type="entry name" value="BNAA03G12380D PROTEIN"/>
    <property type="match status" value="1"/>
</dbReference>
<feature type="region of interest" description="Disordered" evidence="2">
    <location>
        <begin position="1"/>
        <end position="52"/>
    </location>
</feature>
<dbReference type="Gramene" id="AUR62006155-RA">
    <property type="protein sequence ID" value="AUR62006155-RA:cds"/>
    <property type="gene ID" value="AUR62006155"/>
</dbReference>
<evidence type="ECO:0000313" key="4">
    <source>
        <dbReference type="Proteomes" id="UP000596660"/>
    </source>
</evidence>
<evidence type="ECO:0000256" key="1">
    <source>
        <dbReference type="SAM" id="Coils"/>
    </source>
</evidence>
<dbReference type="AlphaFoldDB" id="A0A803L2R6"/>
<dbReference type="PANTHER" id="PTHR34380:SF1">
    <property type="entry name" value="OS01G0221300 PROTEIN"/>
    <property type="match status" value="1"/>
</dbReference>
<proteinExistence type="predicted"/>
<feature type="coiled-coil region" evidence="1">
    <location>
        <begin position="210"/>
        <end position="237"/>
    </location>
</feature>
<protein>
    <submittedName>
        <fullName evidence="3">Uncharacterized protein</fullName>
    </submittedName>
</protein>
<keyword evidence="1" id="KW-0175">Coiled coil</keyword>
<reference evidence="3" key="2">
    <citation type="submission" date="2021-03" db="UniProtKB">
        <authorList>
            <consortium name="EnsemblPlants"/>
        </authorList>
    </citation>
    <scope>IDENTIFICATION</scope>
</reference>
<evidence type="ECO:0000256" key="2">
    <source>
        <dbReference type="SAM" id="MobiDB-lite"/>
    </source>
</evidence>
<dbReference type="Proteomes" id="UP000596660">
    <property type="component" value="Unplaced"/>
</dbReference>
<dbReference type="OMA" id="KEMENTC"/>
<evidence type="ECO:0000313" key="3">
    <source>
        <dbReference type="EnsemblPlants" id="AUR62006155-RA:cds"/>
    </source>
</evidence>
<organism evidence="3 4">
    <name type="scientific">Chenopodium quinoa</name>
    <name type="common">Quinoa</name>
    <dbReference type="NCBI Taxonomy" id="63459"/>
    <lineage>
        <taxon>Eukaryota</taxon>
        <taxon>Viridiplantae</taxon>
        <taxon>Streptophyta</taxon>
        <taxon>Embryophyta</taxon>
        <taxon>Tracheophyta</taxon>
        <taxon>Spermatophyta</taxon>
        <taxon>Magnoliopsida</taxon>
        <taxon>eudicotyledons</taxon>
        <taxon>Gunneridae</taxon>
        <taxon>Pentapetalae</taxon>
        <taxon>Caryophyllales</taxon>
        <taxon>Chenopodiaceae</taxon>
        <taxon>Chenopodioideae</taxon>
        <taxon>Atripliceae</taxon>
        <taxon>Chenopodium</taxon>
    </lineage>
</organism>
<feature type="compositionally biased region" description="Gly residues" evidence="2">
    <location>
        <begin position="28"/>
        <end position="46"/>
    </location>
</feature>
<reference evidence="3" key="1">
    <citation type="journal article" date="2017" name="Nature">
        <title>The genome of Chenopodium quinoa.</title>
        <authorList>
            <person name="Jarvis D.E."/>
            <person name="Ho Y.S."/>
            <person name="Lightfoot D.J."/>
            <person name="Schmoeckel S.M."/>
            <person name="Li B."/>
            <person name="Borm T.J.A."/>
            <person name="Ohyanagi H."/>
            <person name="Mineta K."/>
            <person name="Michell C.T."/>
            <person name="Saber N."/>
            <person name="Kharbatia N.M."/>
            <person name="Rupper R.R."/>
            <person name="Sharp A.R."/>
            <person name="Dally N."/>
            <person name="Boughton B.A."/>
            <person name="Woo Y.H."/>
            <person name="Gao G."/>
            <person name="Schijlen E.G.W.M."/>
            <person name="Guo X."/>
            <person name="Momin A.A."/>
            <person name="Negrao S."/>
            <person name="Al-Babili S."/>
            <person name="Gehring C."/>
            <person name="Roessner U."/>
            <person name="Jung C."/>
            <person name="Murphy K."/>
            <person name="Arold S.T."/>
            <person name="Gojobori T."/>
            <person name="van der Linden C.G."/>
            <person name="van Loo E.N."/>
            <person name="Jellen E.N."/>
            <person name="Maughan P.J."/>
            <person name="Tester M."/>
        </authorList>
    </citation>
    <scope>NUCLEOTIDE SEQUENCE [LARGE SCALE GENOMIC DNA]</scope>
    <source>
        <strain evidence="3">cv. PI 614886</strain>
    </source>
</reference>
<feature type="compositionally biased region" description="Polar residues" evidence="2">
    <location>
        <begin position="475"/>
        <end position="486"/>
    </location>
</feature>
<dbReference type="EnsemblPlants" id="AUR62006155-RA">
    <property type="protein sequence ID" value="AUR62006155-RA:cds"/>
    <property type="gene ID" value="AUR62006155"/>
</dbReference>
<name>A0A803L2R6_CHEQI</name>
<keyword evidence="4" id="KW-1185">Reference proteome</keyword>
<sequence>MTMVNHPTEPSTIGRNGRTVIRGRGRGSRGGGRSGSVDGGRSGRIGGRGRRAGRGRCVRNGVGFFWVLSDVDLNEVPTLVSDQIGNGVKIEGINVENFDGVVDKESEESRIKSIEQEQRCREVEEKQLALELEIRNKGMNLEEIKGKIRILEREKLRVEEEIKALKVKKVGLVGANVGGEFSSDEREMDDEDVSRVSQSMVENKVLECEKKFALKEVEVWKRKCEELELRVLELEGRLKCHGKADVSIGINGANTVIGDDVCASSPSRDLGSPSCLLGAIEEVTPIEGSLDKKYVRTYSTSAKQMHVKRRLAFHNEKSCDKKIAPSTPSTVIDIIDCDNDDDVPARPKSEGLPGMMSKYGVQETDGGIMTPNTKRKRDQVVTSDDECDNYNKRTPNKRLLKLENCDSEGEDKDGDITPTKQSESENDDDDNIPISQLKRNRAQGSQPALPLNPTGPKRCLVKYGPGELRYKTRNTENNPDTLTSENVADHESSEDESENSNLNYEEIISRFKGRRKPNSKWISEADMLSDFGKNPELCMKAVCAIYRQQTNEEKACKASIVNNGRGFSKFDAMRFTVFYVARGTYLGEFLTDRVPNGDLVKSVAELQKYYPNGVEECRSLADRYSKQLFNIYENGEDPYFP</sequence>
<feature type="coiled-coil region" evidence="1">
    <location>
        <begin position="134"/>
        <end position="168"/>
    </location>
</feature>
<accession>A0A803L2R6</accession>